<dbReference type="EMBL" id="OU963865">
    <property type="protein sequence ID" value="CAH0389457.1"/>
    <property type="molecule type" value="Genomic_DNA"/>
</dbReference>
<proteinExistence type="predicted"/>
<accession>A0A9P0AFJ7</accession>
<dbReference type="PANTHER" id="PTHR14787">
    <property type="entry name" value="C10ORF188 FAMILY MEMBER"/>
    <property type="match status" value="1"/>
</dbReference>
<evidence type="ECO:0000313" key="2">
    <source>
        <dbReference type="EMBL" id="CAH0389457.1"/>
    </source>
</evidence>
<evidence type="ECO:0000256" key="1">
    <source>
        <dbReference type="SAM" id="MobiDB-lite"/>
    </source>
</evidence>
<organism evidence="2 3">
    <name type="scientific">Bemisia tabaci</name>
    <name type="common">Sweetpotato whitefly</name>
    <name type="synonym">Aleurodes tabaci</name>
    <dbReference type="NCBI Taxonomy" id="7038"/>
    <lineage>
        <taxon>Eukaryota</taxon>
        <taxon>Metazoa</taxon>
        <taxon>Ecdysozoa</taxon>
        <taxon>Arthropoda</taxon>
        <taxon>Hexapoda</taxon>
        <taxon>Insecta</taxon>
        <taxon>Pterygota</taxon>
        <taxon>Neoptera</taxon>
        <taxon>Paraneoptera</taxon>
        <taxon>Hemiptera</taxon>
        <taxon>Sternorrhyncha</taxon>
        <taxon>Aleyrodoidea</taxon>
        <taxon>Aleyrodidae</taxon>
        <taxon>Aleyrodinae</taxon>
        <taxon>Bemisia</taxon>
    </lineage>
</organism>
<dbReference type="PANTHER" id="PTHR14787:SF1">
    <property type="entry name" value="ATPASE PAAT"/>
    <property type="match status" value="1"/>
</dbReference>
<dbReference type="AlphaFoldDB" id="A0A9P0AFJ7"/>
<name>A0A9P0AFJ7_BEMTA</name>
<reference evidence="2" key="1">
    <citation type="submission" date="2021-12" db="EMBL/GenBank/DDBJ databases">
        <authorList>
            <person name="King R."/>
        </authorList>
    </citation>
    <scope>NUCLEOTIDE SEQUENCE</scope>
</reference>
<dbReference type="InterPro" id="IPR028043">
    <property type="entry name" value="PAAT-like"/>
</dbReference>
<dbReference type="Proteomes" id="UP001152759">
    <property type="component" value="Chromosome 4"/>
</dbReference>
<dbReference type="KEGG" id="btab:109040979"/>
<feature type="compositionally biased region" description="Basic and acidic residues" evidence="1">
    <location>
        <begin position="241"/>
        <end position="253"/>
    </location>
</feature>
<dbReference type="OrthoDB" id="7880149at2759"/>
<protein>
    <submittedName>
        <fullName evidence="2">Uncharacterized protein</fullName>
    </submittedName>
</protein>
<gene>
    <name evidence="2" type="ORF">BEMITA_LOCUS8285</name>
</gene>
<evidence type="ECO:0000313" key="3">
    <source>
        <dbReference type="Proteomes" id="UP001152759"/>
    </source>
</evidence>
<sequence>MTAPDCRVSDYMQVFCSWKSASKSIADCIKIQRNSSKVSLDDVVDFERCIQLFANDSSGFAPCTINFKLENNWMITKIAIASEAKIFELYGSGEEYIGTHHAEYIDTIEDMEVFLTEMDVALANECTLKLAKTKNRNCMWVYGIYISVAELNPSPTKPGLDLNKVEERLKTSSQPLTDKAFKCKEFLKMYNSNLPSISHTKVPDPILILKMLEGEFLSSLLSQSDSSNGTSPFPLSSLLSKDSHHTASSERRNSHSSAQESGLCSENEFAMAQTELKYYLDKKMMMLENKLTAMINCKLKSVEEKYSSKVDKILDLLEKMNCVPE</sequence>
<dbReference type="Pfam" id="PF14958">
    <property type="entry name" value="PAAT-like"/>
    <property type="match status" value="1"/>
</dbReference>
<keyword evidence="3" id="KW-1185">Reference proteome</keyword>
<feature type="region of interest" description="Disordered" evidence="1">
    <location>
        <begin position="232"/>
        <end position="262"/>
    </location>
</feature>